<accession>A0A0R0M172</accession>
<dbReference type="Pfam" id="PF01498">
    <property type="entry name" value="HTH_Tnp_Tc3_2"/>
    <property type="match status" value="1"/>
</dbReference>
<gene>
    <name evidence="3" type="ORF">M153_2971000593</name>
</gene>
<feature type="domain" description="Transposase Tc1-like" evidence="2">
    <location>
        <begin position="86"/>
        <end position="146"/>
    </location>
</feature>
<organism evidence="3 4">
    <name type="scientific">Pseudoloma neurophilia</name>
    <dbReference type="NCBI Taxonomy" id="146866"/>
    <lineage>
        <taxon>Eukaryota</taxon>
        <taxon>Fungi</taxon>
        <taxon>Fungi incertae sedis</taxon>
        <taxon>Microsporidia</taxon>
        <taxon>Pseudoloma</taxon>
    </lineage>
</organism>
<reference evidence="3 4" key="1">
    <citation type="submission" date="2015-07" db="EMBL/GenBank/DDBJ databases">
        <title>The genome of Pseudoloma neurophilia, a relevant intracellular parasite of the zebrafish.</title>
        <authorList>
            <person name="Ndikumana S."/>
            <person name="Pelin A."/>
            <person name="Sanders J."/>
            <person name="Corradi N."/>
        </authorList>
    </citation>
    <scope>NUCLEOTIDE SEQUENCE [LARGE SCALE GENOMIC DNA]</scope>
    <source>
        <strain evidence="3 4">MK1</strain>
    </source>
</reference>
<name>A0A0R0M172_9MICR</name>
<dbReference type="Proteomes" id="UP000051530">
    <property type="component" value="Unassembled WGS sequence"/>
</dbReference>
<dbReference type="InterPro" id="IPR009057">
    <property type="entry name" value="Homeodomain-like_sf"/>
</dbReference>
<proteinExistence type="predicted"/>
<comment type="caution">
    <text evidence="3">The sequence shown here is derived from an EMBL/GenBank/DDBJ whole genome shotgun (WGS) entry which is preliminary data.</text>
</comment>
<dbReference type="EMBL" id="LGUB01000704">
    <property type="protein sequence ID" value="KRH92753.1"/>
    <property type="molecule type" value="Genomic_DNA"/>
</dbReference>
<dbReference type="GO" id="GO:0003677">
    <property type="term" value="F:DNA binding"/>
    <property type="evidence" value="ECO:0007669"/>
    <property type="project" value="InterPro"/>
</dbReference>
<evidence type="ECO:0000313" key="4">
    <source>
        <dbReference type="Proteomes" id="UP000051530"/>
    </source>
</evidence>
<dbReference type="AlphaFoldDB" id="A0A0R0M172"/>
<keyword evidence="4" id="KW-1185">Reference proteome</keyword>
<feature type="compositionally biased region" description="Basic residues" evidence="1">
    <location>
        <begin position="132"/>
        <end position="149"/>
    </location>
</feature>
<dbReference type="GO" id="GO:0015074">
    <property type="term" value="P:DNA integration"/>
    <property type="evidence" value="ECO:0007669"/>
    <property type="project" value="InterPro"/>
</dbReference>
<evidence type="ECO:0000259" key="2">
    <source>
        <dbReference type="Pfam" id="PF01498"/>
    </source>
</evidence>
<dbReference type="GO" id="GO:0006313">
    <property type="term" value="P:DNA transposition"/>
    <property type="evidence" value="ECO:0007669"/>
    <property type="project" value="InterPro"/>
</dbReference>
<evidence type="ECO:0000313" key="3">
    <source>
        <dbReference type="EMBL" id="KRH92753.1"/>
    </source>
</evidence>
<protein>
    <recommendedName>
        <fullName evidence="2">Transposase Tc1-like domain-containing protein</fullName>
    </recommendedName>
</protein>
<sequence>MKNNSLFKNTQSREALANINKISLVLKGQIIEKKRNKISSEKIPEDLKVSRATVNRVWALHREKKSLERRYSPGRPKKCSTKTSNMIINISRNNSFLNPRQISIELREKTGIELSRQIIRRTLTENGIFPRSKIKRPKLTKKHKKKEKL</sequence>
<dbReference type="SUPFAM" id="SSF46689">
    <property type="entry name" value="Homeodomain-like"/>
    <property type="match status" value="1"/>
</dbReference>
<evidence type="ECO:0000256" key="1">
    <source>
        <dbReference type="SAM" id="MobiDB-lite"/>
    </source>
</evidence>
<feature type="region of interest" description="Disordered" evidence="1">
    <location>
        <begin position="129"/>
        <end position="149"/>
    </location>
</feature>
<dbReference type="InterPro" id="IPR002492">
    <property type="entry name" value="Transposase_Tc1-like"/>
</dbReference>
<dbReference type="VEuPathDB" id="MicrosporidiaDB:M153_2971000593"/>